<dbReference type="OrthoDB" id="9793944at2"/>
<keyword evidence="3" id="KW-0560">Oxidoreductase</keyword>
<dbReference type="GO" id="GO:0016491">
    <property type="term" value="F:oxidoreductase activity"/>
    <property type="evidence" value="ECO:0007669"/>
    <property type="project" value="UniProtKB-KW"/>
</dbReference>
<dbReference type="eggNOG" id="COG1319">
    <property type="taxonomic scope" value="Bacteria"/>
</dbReference>
<dbReference type="Pfam" id="PF03450">
    <property type="entry name" value="CO_deh_flav_C"/>
    <property type="match status" value="1"/>
</dbReference>
<dbReference type="RefSeq" id="WP_029720732.1">
    <property type="nucleotide sequence ID" value="NZ_JAJUIW010000059.1"/>
</dbReference>
<dbReference type="InterPro" id="IPR016169">
    <property type="entry name" value="FAD-bd_PCMH_sub2"/>
</dbReference>
<dbReference type="Pfam" id="PF00941">
    <property type="entry name" value="FAD_binding_5"/>
    <property type="match status" value="1"/>
</dbReference>
<dbReference type="Gene3D" id="3.30.465.10">
    <property type="match status" value="1"/>
</dbReference>
<dbReference type="AlphaFoldDB" id="A0A073AVN3"/>
<evidence type="ECO:0000256" key="2">
    <source>
        <dbReference type="ARBA" id="ARBA00022827"/>
    </source>
</evidence>
<dbReference type="SUPFAM" id="SSF55447">
    <property type="entry name" value="CO dehydrogenase flavoprotein C-terminal domain-like"/>
    <property type="match status" value="1"/>
</dbReference>
<evidence type="ECO:0000256" key="1">
    <source>
        <dbReference type="ARBA" id="ARBA00022630"/>
    </source>
</evidence>
<sequence>MIPAAFTYKKASSVEEALDLLSEHGDDAKLLAGGHSLLPLMKLRLAAPEVLIDITGLRDLSYVRAEGSELRIGALTRHHDVANDPLLAEHAPLLAHAASTVGDPQVRHRGTIGGALAHGDAASDLPAVVLALDATLVAQGPNGTREIPAEEFFEGFFETALEEDEILTEIRIPEATGAGWDFQKFTKRAIDWAIVGVAVAGSRVGLVNMGPKPMRASGVEEALAAGASFAEAAERAAEGTSPPDQPGASAEYRQHLVKVLVRRALENAHARRAE</sequence>
<evidence type="ECO:0000313" key="5">
    <source>
        <dbReference type="EMBL" id="KEI43406.1"/>
    </source>
</evidence>
<dbReference type="EMBL" id="JNVU01000039">
    <property type="protein sequence ID" value="KEI43406.1"/>
    <property type="molecule type" value="Genomic_DNA"/>
</dbReference>
<feature type="domain" description="FAD-binding PCMH-type" evidence="4">
    <location>
        <begin position="1"/>
        <end position="177"/>
    </location>
</feature>
<dbReference type="InterPro" id="IPR002346">
    <property type="entry name" value="Mopterin_DH_FAD-bd"/>
</dbReference>
<evidence type="ECO:0000313" key="6">
    <source>
        <dbReference type="Proteomes" id="UP000031419"/>
    </source>
</evidence>
<dbReference type="SMART" id="SM01092">
    <property type="entry name" value="CO_deh_flav_C"/>
    <property type="match status" value="1"/>
</dbReference>
<organism evidence="5 6">
    <name type="scientific">Saccharopolyspora rectivirgula</name>
    <dbReference type="NCBI Taxonomy" id="28042"/>
    <lineage>
        <taxon>Bacteria</taxon>
        <taxon>Bacillati</taxon>
        <taxon>Actinomycetota</taxon>
        <taxon>Actinomycetes</taxon>
        <taxon>Pseudonocardiales</taxon>
        <taxon>Pseudonocardiaceae</taxon>
        <taxon>Saccharopolyspora</taxon>
    </lineage>
</organism>
<dbReference type="GO" id="GO:0071949">
    <property type="term" value="F:FAD binding"/>
    <property type="evidence" value="ECO:0007669"/>
    <property type="project" value="InterPro"/>
</dbReference>
<dbReference type="InterPro" id="IPR036318">
    <property type="entry name" value="FAD-bd_PCMH-like_sf"/>
</dbReference>
<dbReference type="STRING" id="28042.GU90_16810"/>
<dbReference type="Gene3D" id="3.30.390.50">
    <property type="entry name" value="CO dehydrogenase flavoprotein, C-terminal domain"/>
    <property type="match status" value="1"/>
</dbReference>
<dbReference type="InterPro" id="IPR016167">
    <property type="entry name" value="FAD-bd_PCMH_sub1"/>
</dbReference>
<gene>
    <name evidence="5" type="ORF">GU90_16810</name>
</gene>
<dbReference type="Gene3D" id="3.30.43.10">
    <property type="entry name" value="Uridine Diphospho-n-acetylenolpyruvylglucosamine Reductase, domain 2"/>
    <property type="match status" value="1"/>
</dbReference>
<evidence type="ECO:0000256" key="3">
    <source>
        <dbReference type="ARBA" id="ARBA00023002"/>
    </source>
</evidence>
<dbReference type="InterPro" id="IPR016166">
    <property type="entry name" value="FAD-bd_PCMH"/>
</dbReference>
<dbReference type="InterPro" id="IPR051312">
    <property type="entry name" value="Diverse_Substr_Oxidored"/>
</dbReference>
<accession>A0A073AVN3</accession>
<name>A0A073AVN3_9PSEU</name>
<dbReference type="SUPFAM" id="SSF56176">
    <property type="entry name" value="FAD-binding/transporter-associated domain-like"/>
    <property type="match status" value="1"/>
</dbReference>
<dbReference type="InterPro" id="IPR005107">
    <property type="entry name" value="CO_DH_flav_C"/>
</dbReference>
<dbReference type="FunFam" id="3.30.465.10:FF:000017">
    <property type="entry name" value="Xanthine dehydrogenase, FAD binding subunit"/>
    <property type="match status" value="1"/>
</dbReference>
<evidence type="ECO:0000259" key="4">
    <source>
        <dbReference type="PROSITE" id="PS51387"/>
    </source>
</evidence>
<dbReference type="PANTHER" id="PTHR42659">
    <property type="entry name" value="XANTHINE DEHYDROGENASE SUBUNIT C-RELATED"/>
    <property type="match status" value="1"/>
</dbReference>
<reference evidence="5 6" key="1">
    <citation type="submission" date="2014-06" db="EMBL/GenBank/DDBJ databases">
        <title>Saccharopolyspora rectivirgula DSM-43113 Genome sequencing.</title>
        <authorList>
            <person name="Barrera C."/>
            <person name="Millon L."/>
            <person name="Rognon B."/>
            <person name="Zaugg C."/>
            <person name="Monod M."/>
        </authorList>
    </citation>
    <scope>NUCLEOTIDE SEQUENCE [LARGE SCALE GENOMIC DNA]</scope>
    <source>
        <strain evidence="5 6">DSM 43113</strain>
    </source>
</reference>
<keyword evidence="1" id="KW-0285">Flavoprotein</keyword>
<dbReference type="InterPro" id="IPR036683">
    <property type="entry name" value="CO_DH_flav_C_dom_sf"/>
</dbReference>
<keyword evidence="6" id="KW-1185">Reference proteome</keyword>
<comment type="caution">
    <text evidence="5">The sequence shown here is derived from an EMBL/GenBank/DDBJ whole genome shotgun (WGS) entry which is preliminary data.</text>
</comment>
<keyword evidence="2" id="KW-0274">FAD</keyword>
<dbReference type="Proteomes" id="UP000031419">
    <property type="component" value="Unassembled WGS sequence"/>
</dbReference>
<proteinExistence type="predicted"/>
<dbReference type="PROSITE" id="PS51387">
    <property type="entry name" value="FAD_PCMH"/>
    <property type="match status" value="1"/>
</dbReference>
<protein>
    <submittedName>
        <fullName evidence="5">Carbon monoxide dehydrogenase</fullName>
    </submittedName>
</protein>
<dbReference type="PANTHER" id="PTHR42659:SF2">
    <property type="entry name" value="XANTHINE DEHYDROGENASE SUBUNIT C-RELATED"/>
    <property type="match status" value="1"/>
</dbReference>